<dbReference type="Gene3D" id="3.30.457.10">
    <property type="entry name" value="Copper amine oxidase-like, N-terminal domain"/>
    <property type="match status" value="1"/>
</dbReference>
<keyword evidence="3" id="KW-0378">Hydrolase</keyword>
<dbReference type="Pfam" id="PF07833">
    <property type="entry name" value="Cu_amine_oxidN1"/>
    <property type="match status" value="1"/>
</dbReference>
<protein>
    <submittedName>
        <fullName evidence="3">Glycosyl hydrolase family 18 protein</fullName>
    </submittedName>
</protein>
<proteinExistence type="predicted"/>
<dbReference type="Pfam" id="PF00704">
    <property type="entry name" value="Glyco_hydro_18"/>
    <property type="match status" value="1"/>
</dbReference>
<dbReference type="SUPFAM" id="SSF51445">
    <property type="entry name" value="(Trans)glycosidases"/>
    <property type="match status" value="1"/>
</dbReference>
<feature type="domain" description="GH18" evidence="2">
    <location>
        <begin position="244"/>
        <end position="566"/>
    </location>
</feature>
<dbReference type="RefSeq" id="WP_231416455.1">
    <property type="nucleotide sequence ID" value="NZ_CP126446.1"/>
</dbReference>
<dbReference type="Gene3D" id="3.20.20.80">
    <property type="entry name" value="Glycosidases"/>
    <property type="match status" value="1"/>
</dbReference>
<evidence type="ECO:0000313" key="4">
    <source>
        <dbReference type="Proteomes" id="UP001236652"/>
    </source>
</evidence>
<dbReference type="Proteomes" id="UP001236652">
    <property type="component" value="Chromosome"/>
</dbReference>
<evidence type="ECO:0000259" key="2">
    <source>
        <dbReference type="PROSITE" id="PS51910"/>
    </source>
</evidence>
<dbReference type="SMART" id="SM00636">
    <property type="entry name" value="Glyco_18"/>
    <property type="match status" value="1"/>
</dbReference>
<dbReference type="GO" id="GO:0016787">
    <property type="term" value="F:hydrolase activity"/>
    <property type="evidence" value="ECO:0007669"/>
    <property type="project" value="UniProtKB-KW"/>
</dbReference>
<feature type="transmembrane region" description="Helical" evidence="1">
    <location>
        <begin position="16"/>
        <end position="36"/>
    </location>
</feature>
<dbReference type="PANTHER" id="PTHR46066">
    <property type="entry name" value="CHITINASE DOMAIN-CONTAINING PROTEIN 1 FAMILY MEMBER"/>
    <property type="match status" value="1"/>
</dbReference>
<dbReference type="PANTHER" id="PTHR46066:SF2">
    <property type="entry name" value="CHITINASE DOMAIN-CONTAINING PROTEIN 1"/>
    <property type="match status" value="1"/>
</dbReference>
<dbReference type="EMBL" id="CP126446">
    <property type="protein sequence ID" value="WIG00081.1"/>
    <property type="molecule type" value="Genomic_DNA"/>
</dbReference>
<dbReference type="InterPro" id="IPR017853">
    <property type="entry name" value="GH"/>
</dbReference>
<name>A0ABY8V2C6_9BACI</name>
<evidence type="ECO:0000256" key="1">
    <source>
        <dbReference type="SAM" id="Phobius"/>
    </source>
</evidence>
<dbReference type="InterPro" id="IPR011583">
    <property type="entry name" value="Chitinase_II/V-like_cat"/>
</dbReference>
<keyword evidence="4" id="KW-1185">Reference proteome</keyword>
<dbReference type="InterPro" id="IPR029070">
    <property type="entry name" value="Chitinase_insertion_sf"/>
</dbReference>
<accession>A0ABY8V2C6</accession>
<dbReference type="SUPFAM" id="SSF55383">
    <property type="entry name" value="Copper amine oxidase, domain N"/>
    <property type="match status" value="1"/>
</dbReference>
<dbReference type="InterPro" id="IPR036582">
    <property type="entry name" value="Mao_N_sf"/>
</dbReference>
<dbReference type="Gene3D" id="2.30.30.40">
    <property type="entry name" value="SH3 Domains"/>
    <property type="match status" value="1"/>
</dbReference>
<keyword evidence="1" id="KW-0812">Transmembrane</keyword>
<organism evidence="3 4">
    <name type="scientific">Pontibacillus chungwhensis</name>
    <dbReference type="NCBI Taxonomy" id="265426"/>
    <lineage>
        <taxon>Bacteria</taxon>
        <taxon>Bacillati</taxon>
        <taxon>Bacillota</taxon>
        <taxon>Bacilli</taxon>
        <taxon>Bacillales</taxon>
        <taxon>Bacillaceae</taxon>
        <taxon>Pontibacillus</taxon>
    </lineage>
</organism>
<dbReference type="PROSITE" id="PS51910">
    <property type="entry name" value="GH18_2"/>
    <property type="match status" value="1"/>
</dbReference>
<keyword evidence="1" id="KW-0472">Membrane</keyword>
<dbReference type="InterPro" id="IPR012854">
    <property type="entry name" value="Cu_amine_oxidase-like_N"/>
</dbReference>
<dbReference type="Gene3D" id="3.10.50.10">
    <property type="match status" value="1"/>
</dbReference>
<evidence type="ECO:0000313" key="3">
    <source>
        <dbReference type="EMBL" id="WIG00081.1"/>
    </source>
</evidence>
<dbReference type="InterPro" id="IPR001223">
    <property type="entry name" value="Glyco_hydro18_cat"/>
</dbReference>
<reference evidence="3 4" key="1">
    <citation type="submission" date="2023-05" db="EMBL/GenBank/DDBJ databases">
        <title>Comparative genomics reveals the evidence of polycyclic aromatic hydrocarbons degradation in moderately halophilic genus Pontibacillus.</title>
        <authorList>
            <person name="Yang H."/>
            <person name="Qian Z."/>
        </authorList>
    </citation>
    <scope>NUCLEOTIDE SEQUENCE [LARGE SCALE GENOMIC DNA]</scope>
    <source>
        <strain evidence="4">HN14</strain>
    </source>
</reference>
<keyword evidence="1" id="KW-1133">Transmembrane helix</keyword>
<sequence>MARTHTYTKAKQRMPWMIGGLAVFLFFSFAVFWLLYPFPSNEKTDYFNTQYPLIFKGKKYTGEVLYEDGIYLSFDFVKEYIDSELHYDESSRSVIVTTQEKVYQMPSNTKQYYINNESTQLSFPAVKTDQGNVYVSSDWMSEVYPVQIEYHDNTTAVSLYENEQILQQGAVTAEGADERRVRTEPTVTSSYVSELKREEMVTIETEEEGYYFVRTEDGVGGYVKTSAISIEEPKRITVDVEEAKNPFTPSLEWPVHVTWDQLATNDPLEAMPGVQVISPTWFTLQNGEGEIRNIASESYVKNAKDKGYSIWALFSNGFDPDITKEALNSFEKRKSMIEQLLYFAEIYRLNGFNIDFENVYETDGANLTQFIRELTPLAHKEGLVVSVDVSFISGSAQWSKFYERKELAEAADYIMVMAYDEHWGSSSVAGSVSSLPWVENGLERILEEIPHEQLILGAPLYTRLWKEEMTEDGSVEVSSEAMSMEEANEWIEEYQVEPSYDPGTGQDYVQYSEEDITYKMWLENETSLQKRALLVHQYQLAGLATWSQTFATDEAFQTIEKALKKRKMIEKE</sequence>
<gene>
    <name evidence="3" type="ORF">QNI29_10615</name>
</gene>